<reference evidence="2" key="1">
    <citation type="thesis" date="2020" institute="ProQuest LLC" country="789 East Eisenhower Parkway, Ann Arbor, MI, USA">
        <title>Comparative Genomics and Chromosome Evolution.</title>
        <authorList>
            <person name="Mudd A.B."/>
        </authorList>
    </citation>
    <scope>NUCLEOTIDE SEQUENCE</scope>
    <source>
        <strain evidence="2">237g6f4</strain>
        <tissue evidence="2">Blood</tissue>
    </source>
</reference>
<dbReference type="EMBL" id="WNYA01000006">
    <property type="protein sequence ID" value="KAG8565325.1"/>
    <property type="molecule type" value="Genomic_DNA"/>
</dbReference>
<feature type="region of interest" description="Disordered" evidence="1">
    <location>
        <begin position="1"/>
        <end position="37"/>
    </location>
</feature>
<evidence type="ECO:0000313" key="3">
    <source>
        <dbReference type="Proteomes" id="UP000824782"/>
    </source>
</evidence>
<evidence type="ECO:0000256" key="1">
    <source>
        <dbReference type="SAM" id="MobiDB-lite"/>
    </source>
</evidence>
<accession>A0AAV7AUV5</accession>
<keyword evidence="3" id="KW-1185">Reference proteome</keyword>
<organism evidence="2 3">
    <name type="scientific">Engystomops pustulosus</name>
    <name type="common">Tungara frog</name>
    <name type="synonym">Physalaemus pustulosus</name>
    <dbReference type="NCBI Taxonomy" id="76066"/>
    <lineage>
        <taxon>Eukaryota</taxon>
        <taxon>Metazoa</taxon>
        <taxon>Chordata</taxon>
        <taxon>Craniata</taxon>
        <taxon>Vertebrata</taxon>
        <taxon>Euteleostomi</taxon>
        <taxon>Amphibia</taxon>
        <taxon>Batrachia</taxon>
        <taxon>Anura</taxon>
        <taxon>Neobatrachia</taxon>
        <taxon>Hyloidea</taxon>
        <taxon>Leptodactylidae</taxon>
        <taxon>Leiuperinae</taxon>
        <taxon>Engystomops</taxon>
    </lineage>
</organism>
<protein>
    <submittedName>
        <fullName evidence="2">Uncharacterized protein</fullName>
    </submittedName>
</protein>
<dbReference type="AlphaFoldDB" id="A0AAV7AUV5"/>
<dbReference type="Proteomes" id="UP000824782">
    <property type="component" value="Unassembled WGS sequence"/>
</dbReference>
<name>A0AAV7AUV5_ENGPU</name>
<evidence type="ECO:0000313" key="2">
    <source>
        <dbReference type="EMBL" id="KAG8565324.1"/>
    </source>
</evidence>
<gene>
    <name evidence="2" type="ORF">GDO81_012806</name>
</gene>
<dbReference type="EMBL" id="WNYA01000006">
    <property type="protein sequence ID" value="KAG8565324.1"/>
    <property type="molecule type" value="Genomic_DNA"/>
</dbReference>
<proteinExistence type="predicted"/>
<comment type="caution">
    <text evidence="2">The sequence shown here is derived from an EMBL/GenBank/DDBJ whole genome shotgun (WGS) entry which is preliminary data.</text>
</comment>
<sequence length="111" mass="12097">MAQRLSPHRLIDDFHTGKTQGKRGLSRPGRRETGSWARAEAESVVTWHLSPGMGEMSCLPVTRVTASSHHGERGVKSPCEVSAEPLLEDGLEEVSCPVLLLEIFTGYIVDG</sequence>